<dbReference type="Proteomes" id="UP000271162">
    <property type="component" value="Unassembled WGS sequence"/>
</dbReference>
<organism evidence="4">
    <name type="scientific">Nippostrongylus brasiliensis</name>
    <name type="common">Rat hookworm</name>
    <dbReference type="NCBI Taxonomy" id="27835"/>
    <lineage>
        <taxon>Eukaryota</taxon>
        <taxon>Metazoa</taxon>
        <taxon>Ecdysozoa</taxon>
        <taxon>Nematoda</taxon>
        <taxon>Chromadorea</taxon>
        <taxon>Rhabditida</taxon>
        <taxon>Rhabditina</taxon>
        <taxon>Rhabditomorpha</taxon>
        <taxon>Strongyloidea</taxon>
        <taxon>Heligmosomidae</taxon>
        <taxon>Nippostrongylus</taxon>
    </lineage>
</organism>
<keyword evidence="1" id="KW-0812">Transmembrane</keyword>
<name>A0A0N4YAK7_NIPBR</name>
<sequence>MDAEEKLTIATGCEFYASDPNIDQPSTFHTRFASYKVLLQPWTSRRSETIDLQTLLSKKFGVHNLENLIIGPFRYNAEFRDFFHSGIFHRLGSRLCQVNIIYQQPDMISATQFVRAFWHILYRSSFLVHKASKSADDRYMNVKSEEDTALTMRNNCAPNSSVFVWTTIVLLVLIRLLSLLIYFIWAPDGLADYPLKVRACLHDKTQVMTYRRKGDPFRLWKRLSQIANGCAYNQELIVKEFSSSSGLSLYHVSRRKRLFSDGRCKIVSINDALHMDAEEKLALSTGCKFYASDLNITEPSGFHTKFASYRVNIIYEHPDIVSAAQFVRSFRQILYRSSFLILRTSRSADDRYMNIFALNYVDRHCAVRHFAHPQGFLAKVLPDID</sequence>
<dbReference type="PANTHER" id="PTHR22989">
    <property type="entry name" value="UNCHARACTERIZED DUF13 C.ELEGANS"/>
    <property type="match status" value="1"/>
</dbReference>
<dbReference type="PANTHER" id="PTHR22989:SF3">
    <property type="entry name" value="METHYLTRANSFERASE FKBM DOMAIN-CONTAINING PROTEIN"/>
    <property type="match status" value="1"/>
</dbReference>
<evidence type="ECO:0000313" key="4">
    <source>
        <dbReference type="WBParaSite" id="NBR_0001342901-mRNA-1"/>
    </source>
</evidence>
<proteinExistence type="predicted"/>
<reference evidence="4" key="1">
    <citation type="submission" date="2017-02" db="UniProtKB">
        <authorList>
            <consortium name="WormBaseParasite"/>
        </authorList>
    </citation>
    <scope>IDENTIFICATION</scope>
</reference>
<dbReference type="EMBL" id="UYSL01021038">
    <property type="protein sequence ID" value="VDL77019.1"/>
    <property type="molecule type" value="Genomic_DNA"/>
</dbReference>
<accession>A0A0N4YAK7</accession>
<evidence type="ECO:0000313" key="3">
    <source>
        <dbReference type="Proteomes" id="UP000271162"/>
    </source>
</evidence>
<reference evidence="2 3" key="2">
    <citation type="submission" date="2018-11" db="EMBL/GenBank/DDBJ databases">
        <authorList>
            <consortium name="Pathogen Informatics"/>
        </authorList>
    </citation>
    <scope>NUCLEOTIDE SEQUENCE [LARGE SCALE GENOMIC DNA]</scope>
</reference>
<keyword evidence="3" id="KW-1185">Reference proteome</keyword>
<keyword evidence="1" id="KW-1133">Transmembrane helix</keyword>
<protein>
    <submittedName>
        <fullName evidence="2 4">Uncharacterized protein</fullName>
    </submittedName>
</protein>
<keyword evidence="1" id="KW-0472">Membrane</keyword>
<dbReference type="AlphaFoldDB" id="A0A0N4YAK7"/>
<gene>
    <name evidence="2" type="ORF">NBR_LOCUS13430</name>
</gene>
<feature type="transmembrane region" description="Helical" evidence="1">
    <location>
        <begin position="162"/>
        <end position="185"/>
    </location>
</feature>
<dbReference type="WBParaSite" id="NBR_0001342901-mRNA-1">
    <property type="protein sequence ID" value="NBR_0001342901-mRNA-1"/>
    <property type="gene ID" value="NBR_0001342901"/>
</dbReference>
<evidence type="ECO:0000256" key="1">
    <source>
        <dbReference type="SAM" id="Phobius"/>
    </source>
</evidence>
<evidence type="ECO:0000313" key="2">
    <source>
        <dbReference type="EMBL" id="VDL77019.1"/>
    </source>
</evidence>